<evidence type="ECO:0000313" key="1">
    <source>
        <dbReference type="EMBL" id="KAI4372038.1"/>
    </source>
</evidence>
<reference evidence="2" key="1">
    <citation type="journal article" date="2023" name="Front. Plant Sci.">
        <title>Chromosomal-level genome assembly of Melastoma candidum provides insights into trichome evolution.</title>
        <authorList>
            <person name="Zhong Y."/>
            <person name="Wu W."/>
            <person name="Sun C."/>
            <person name="Zou P."/>
            <person name="Liu Y."/>
            <person name="Dai S."/>
            <person name="Zhou R."/>
        </authorList>
    </citation>
    <scope>NUCLEOTIDE SEQUENCE [LARGE SCALE GENOMIC DNA]</scope>
</reference>
<accession>A0ACB9R0I7</accession>
<evidence type="ECO:0000313" key="2">
    <source>
        <dbReference type="Proteomes" id="UP001057402"/>
    </source>
</evidence>
<proteinExistence type="predicted"/>
<dbReference type="Proteomes" id="UP001057402">
    <property type="component" value="Chromosome 4"/>
</dbReference>
<comment type="caution">
    <text evidence="1">The sequence shown here is derived from an EMBL/GenBank/DDBJ whole genome shotgun (WGS) entry which is preliminary data.</text>
</comment>
<keyword evidence="2" id="KW-1185">Reference proteome</keyword>
<protein>
    <submittedName>
        <fullName evidence="1">Uncharacterized protein</fullName>
    </submittedName>
</protein>
<dbReference type="EMBL" id="CM042883">
    <property type="protein sequence ID" value="KAI4372038.1"/>
    <property type="molecule type" value="Genomic_DNA"/>
</dbReference>
<gene>
    <name evidence="1" type="ORF">MLD38_010324</name>
</gene>
<name>A0ACB9R0I7_9MYRT</name>
<sequence length="1038" mass="118904">MEAEMNPDVRPPPRPFALNDEAELREVVAKGLVNFDDWTALISAVEDKSPNDIRRISLVYDAFLSEFPLCYGYWNRYAFRKMQLCGCDEAIKVFEDAVRSGATYCVGLWVDYCQFALSSLEDPRDIRRLFGRAVSFVGKDYLCHTLWDKYIEFEYAQQEWSSLAFIYIQILKFPTKKLRQYYDSFRMLITILKEEVVHRSGTASESNVEIELDVEVQELTNDEISEIITELCSVDNRARLRALAKFSAMGKKFYEESYQLDKKIADFESRIRRSYFHVKPLGVDQIENWHLYLDFVEKQSDLDWGVKLYERCLIPAANYPEFWMRYVDFIESKGGREIANLALDKATKLFFKNVSAMRLFYAWFKERTGDAVGACAAHCDFDMEDSDADFVRNVTTKANMEKRLGNFVTASNIYKEALDKAISCRGLSKCAPDLFVHYSRHLCTTTSSADTARDALIYGIRQLPQCKLLYEELIRFAITHGGREHLNAVETVVANALYSSPTDSKLLDARDAEELSNLYIKFVDQVGSINDVMKAWMQHVRSFPNFLRDAAIANHAQDMICSKSVAAESQRTCVFSDKATTDSNGDRTIKHGLDSTRNLVPERRDSQSEQHNVTGANNGVLHATQSRAPEQLGHTSPNAGGLTEDASELESHQSELKYLKDSNLQGTDQINKPQTSPSLEKLSLDHSQYQPFQSMPSFYNNEGTCEETRASEGIVLVGGSHESRRFPAENWSGSQRTGKVSNTYNRSQAADGGFPSKDKSSSPALDPHEERGNDNQGWGHLPSDKFPRDSKFGPRGHLRKKSNYPQHSTSSSHKQADIRIPIAGQGLSEAINNHQSFTNTTAWPMQNLHQPPNFVQQNHSQQSAVGTQVAPMFQNPMQSSEQPGNNVQNGQAYDTMWQQYYYYQAQQQIVAQQQQSIQMTQTVNQSQMLPQQSYDPQQLQHYYQQQWQLHQQQLQAQHPLQQQQHHQQFYHQEQQQLPQLSYNQQQQQCQQLPAQQLAMHQSYEQQQQQQQPPQQGEPPQDLHKLNKQHEDQVKRDNI</sequence>
<organism evidence="1 2">
    <name type="scientific">Melastoma candidum</name>
    <dbReference type="NCBI Taxonomy" id="119954"/>
    <lineage>
        <taxon>Eukaryota</taxon>
        <taxon>Viridiplantae</taxon>
        <taxon>Streptophyta</taxon>
        <taxon>Embryophyta</taxon>
        <taxon>Tracheophyta</taxon>
        <taxon>Spermatophyta</taxon>
        <taxon>Magnoliopsida</taxon>
        <taxon>eudicotyledons</taxon>
        <taxon>Gunneridae</taxon>
        <taxon>Pentapetalae</taxon>
        <taxon>rosids</taxon>
        <taxon>malvids</taxon>
        <taxon>Myrtales</taxon>
        <taxon>Melastomataceae</taxon>
        <taxon>Melastomatoideae</taxon>
        <taxon>Melastomateae</taxon>
        <taxon>Melastoma</taxon>
    </lineage>
</organism>